<feature type="compositionally biased region" description="Basic and acidic residues" evidence="1">
    <location>
        <begin position="62"/>
        <end position="77"/>
    </location>
</feature>
<protein>
    <submittedName>
        <fullName evidence="2">Uncharacterized protein</fullName>
    </submittedName>
</protein>
<keyword evidence="3" id="KW-1185">Reference proteome</keyword>
<organism evidence="2 3">
    <name type="scientific">Saccharothrix lopnurensis</name>
    <dbReference type="NCBI Taxonomy" id="1670621"/>
    <lineage>
        <taxon>Bacteria</taxon>
        <taxon>Bacillati</taxon>
        <taxon>Actinomycetota</taxon>
        <taxon>Actinomycetes</taxon>
        <taxon>Pseudonocardiales</taxon>
        <taxon>Pseudonocardiaceae</taxon>
        <taxon>Saccharothrix</taxon>
    </lineage>
</organism>
<evidence type="ECO:0000313" key="3">
    <source>
        <dbReference type="Proteomes" id="UP001596220"/>
    </source>
</evidence>
<gene>
    <name evidence="2" type="ORF">ACFP3R_33250</name>
</gene>
<reference evidence="3" key="1">
    <citation type="journal article" date="2019" name="Int. J. Syst. Evol. Microbiol.">
        <title>The Global Catalogue of Microorganisms (GCM) 10K type strain sequencing project: providing services to taxonomists for standard genome sequencing and annotation.</title>
        <authorList>
            <consortium name="The Broad Institute Genomics Platform"/>
            <consortium name="The Broad Institute Genome Sequencing Center for Infectious Disease"/>
            <person name="Wu L."/>
            <person name="Ma J."/>
        </authorList>
    </citation>
    <scope>NUCLEOTIDE SEQUENCE [LARGE SCALE GENOMIC DNA]</scope>
    <source>
        <strain evidence="3">CGMCC 4.7246</strain>
    </source>
</reference>
<feature type="compositionally biased region" description="Basic residues" evidence="1">
    <location>
        <begin position="31"/>
        <end position="40"/>
    </location>
</feature>
<comment type="caution">
    <text evidence="2">The sequence shown here is derived from an EMBL/GenBank/DDBJ whole genome shotgun (WGS) entry which is preliminary data.</text>
</comment>
<dbReference type="Proteomes" id="UP001596220">
    <property type="component" value="Unassembled WGS sequence"/>
</dbReference>
<name>A0ABW1PEW0_9PSEU</name>
<accession>A0ABW1PEW0</accession>
<sequence>MLTGPGSEAGQAVVATARAENRTWPPPARPSRSRPTRPRGGRPVGLRDLRVDVVATVGEHVDPAEFGDQPERVREEVPGLTEPARAVPVPERLTSAPGARRRSASPPRPAGPDCGTRGS</sequence>
<feature type="region of interest" description="Disordered" evidence="1">
    <location>
        <begin position="1"/>
        <end position="47"/>
    </location>
</feature>
<dbReference type="EMBL" id="JBHSQO010000057">
    <property type="protein sequence ID" value="MFC6094161.1"/>
    <property type="molecule type" value="Genomic_DNA"/>
</dbReference>
<evidence type="ECO:0000313" key="2">
    <source>
        <dbReference type="EMBL" id="MFC6094161.1"/>
    </source>
</evidence>
<proteinExistence type="predicted"/>
<evidence type="ECO:0000256" key="1">
    <source>
        <dbReference type="SAM" id="MobiDB-lite"/>
    </source>
</evidence>
<dbReference type="RefSeq" id="WP_380642144.1">
    <property type="nucleotide sequence ID" value="NZ_JBHSQO010000057.1"/>
</dbReference>
<feature type="region of interest" description="Disordered" evidence="1">
    <location>
        <begin position="62"/>
        <end position="119"/>
    </location>
</feature>